<feature type="compositionally biased region" description="Basic and acidic residues" evidence="1">
    <location>
        <begin position="65"/>
        <end position="74"/>
    </location>
</feature>
<evidence type="ECO:0000313" key="3">
    <source>
        <dbReference type="Proteomes" id="UP001283361"/>
    </source>
</evidence>
<proteinExistence type="predicted"/>
<name>A0AAE0XM33_9GAST</name>
<comment type="caution">
    <text evidence="2">The sequence shown here is derived from an EMBL/GenBank/DDBJ whole genome shotgun (WGS) entry which is preliminary data.</text>
</comment>
<dbReference type="Proteomes" id="UP001283361">
    <property type="component" value="Unassembled WGS sequence"/>
</dbReference>
<organism evidence="2 3">
    <name type="scientific">Elysia crispata</name>
    <name type="common">lettuce slug</name>
    <dbReference type="NCBI Taxonomy" id="231223"/>
    <lineage>
        <taxon>Eukaryota</taxon>
        <taxon>Metazoa</taxon>
        <taxon>Spiralia</taxon>
        <taxon>Lophotrochozoa</taxon>
        <taxon>Mollusca</taxon>
        <taxon>Gastropoda</taxon>
        <taxon>Heterobranchia</taxon>
        <taxon>Euthyneura</taxon>
        <taxon>Panpulmonata</taxon>
        <taxon>Sacoglossa</taxon>
        <taxon>Placobranchoidea</taxon>
        <taxon>Plakobranchidae</taxon>
        <taxon>Elysia</taxon>
    </lineage>
</organism>
<feature type="region of interest" description="Disordered" evidence="1">
    <location>
        <begin position="1"/>
        <end position="24"/>
    </location>
</feature>
<dbReference type="EMBL" id="JAWDGP010008052">
    <property type="protein sequence ID" value="KAK3696242.1"/>
    <property type="molecule type" value="Genomic_DNA"/>
</dbReference>
<feature type="region of interest" description="Disordered" evidence="1">
    <location>
        <begin position="41"/>
        <end position="76"/>
    </location>
</feature>
<dbReference type="AlphaFoldDB" id="A0AAE0XM33"/>
<protein>
    <submittedName>
        <fullName evidence="2">Uncharacterized protein</fullName>
    </submittedName>
</protein>
<evidence type="ECO:0000313" key="2">
    <source>
        <dbReference type="EMBL" id="KAK3696242.1"/>
    </source>
</evidence>
<evidence type="ECO:0000256" key="1">
    <source>
        <dbReference type="SAM" id="MobiDB-lite"/>
    </source>
</evidence>
<reference evidence="2" key="1">
    <citation type="journal article" date="2023" name="G3 (Bethesda)">
        <title>A reference genome for the long-term kleptoplast-retaining sea slug Elysia crispata morphotype clarki.</title>
        <authorList>
            <person name="Eastman K.E."/>
            <person name="Pendleton A.L."/>
            <person name="Shaikh M.A."/>
            <person name="Suttiyut T."/>
            <person name="Ogas R."/>
            <person name="Tomko P."/>
            <person name="Gavelis G."/>
            <person name="Widhalm J.R."/>
            <person name="Wisecaver J.H."/>
        </authorList>
    </citation>
    <scope>NUCLEOTIDE SEQUENCE</scope>
    <source>
        <strain evidence="2">ECLA1</strain>
    </source>
</reference>
<gene>
    <name evidence="2" type="ORF">RRG08_027685</name>
</gene>
<keyword evidence="3" id="KW-1185">Reference proteome</keyword>
<feature type="compositionally biased region" description="Basic and acidic residues" evidence="1">
    <location>
        <begin position="13"/>
        <end position="24"/>
    </location>
</feature>
<sequence>MDSHAQLLVRLGQGEEPRLGMNEEERKRLCSESCHRRATKARLFSRNEKAKGISGPTPGAQSSGGRRESDKTRAMDTYVVDNTRELRSYTLKAALRSTHR</sequence>
<accession>A0AAE0XM33</accession>